<dbReference type="SUPFAM" id="SSF48264">
    <property type="entry name" value="Cytochrome P450"/>
    <property type="match status" value="1"/>
</dbReference>
<dbReference type="InterPro" id="IPR036396">
    <property type="entry name" value="Cyt_P450_sf"/>
</dbReference>
<dbReference type="InterPro" id="IPR001128">
    <property type="entry name" value="Cyt_P450"/>
</dbReference>
<organism evidence="7 8">
    <name type="scientific">Knufia peltigerae</name>
    <dbReference type="NCBI Taxonomy" id="1002370"/>
    <lineage>
        <taxon>Eukaryota</taxon>
        <taxon>Fungi</taxon>
        <taxon>Dikarya</taxon>
        <taxon>Ascomycota</taxon>
        <taxon>Pezizomycotina</taxon>
        <taxon>Eurotiomycetes</taxon>
        <taxon>Chaetothyriomycetidae</taxon>
        <taxon>Chaetothyriales</taxon>
        <taxon>Trichomeriaceae</taxon>
        <taxon>Knufia</taxon>
    </lineage>
</organism>
<dbReference type="PROSITE" id="PS00086">
    <property type="entry name" value="CYTOCHROME_P450"/>
    <property type="match status" value="1"/>
</dbReference>
<comment type="caution">
    <text evidence="7">The sequence shown here is derived from an EMBL/GenBank/DDBJ whole genome shotgun (WGS) entry which is preliminary data.</text>
</comment>
<reference evidence="7" key="1">
    <citation type="submission" date="2022-10" db="EMBL/GenBank/DDBJ databases">
        <title>Culturing micro-colonial fungi from biological soil crusts in the Mojave desert and describing Neophaeococcomyces mojavensis, and introducing the new genera and species Taxawa tesnikishii.</title>
        <authorList>
            <person name="Kurbessoian T."/>
            <person name="Stajich J.E."/>
        </authorList>
    </citation>
    <scope>NUCLEOTIDE SEQUENCE</scope>
    <source>
        <strain evidence="7">TK_35</strain>
    </source>
</reference>
<protein>
    <recommendedName>
        <fullName evidence="9">Cytochrome P450</fullName>
    </recommendedName>
</protein>
<evidence type="ECO:0000256" key="4">
    <source>
        <dbReference type="ARBA" id="ARBA00023004"/>
    </source>
</evidence>
<keyword evidence="8" id="KW-1185">Reference proteome</keyword>
<comment type="similarity">
    <text evidence="1 5">Belongs to the cytochrome P450 family.</text>
</comment>
<evidence type="ECO:0000256" key="1">
    <source>
        <dbReference type="ARBA" id="ARBA00010617"/>
    </source>
</evidence>
<feature type="region of interest" description="Disordered" evidence="6">
    <location>
        <begin position="1"/>
        <end position="26"/>
    </location>
</feature>
<evidence type="ECO:0000256" key="3">
    <source>
        <dbReference type="ARBA" id="ARBA00023002"/>
    </source>
</evidence>
<dbReference type="GO" id="GO:0036199">
    <property type="term" value="F:cholest-4-en-3-one 26-monooxygenase activity"/>
    <property type="evidence" value="ECO:0007669"/>
    <property type="project" value="TreeGrafter"/>
</dbReference>
<evidence type="ECO:0000313" key="7">
    <source>
        <dbReference type="EMBL" id="KAJ9625975.1"/>
    </source>
</evidence>
<dbReference type="Pfam" id="PF00067">
    <property type="entry name" value="p450"/>
    <property type="match status" value="1"/>
</dbReference>
<dbReference type="GO" id="GO:0008395">
    <property type="term" value="F:steroid hydroxylase activity"/>
    <property type="evidence" value="ECO:0007669"/>
    <property type="project" value="TreeGrafter"/>
</dbReference>
<gene>
    <name evidence="7" type="ORF">H2204_010274</name>
</gene>
<dbReference type="InterPro" id="IPR002397">
    <property type="entry name" value="Cyt_P450_B"/>
</dbReference>
<dbReference type="EMBL" id="JAPDRN010000085">
    <property type="protein sequence ID" value="KAJ9625975.1"/>
    <property type="molecule type" value="Genomic_DNA"/>
</dbReference>
<keyword evidence="4 5" id="KW-0408">Iron</keyword>
<dbReference type="GO" id="GO:0005506">
    <property type="term" value="F:iron ion binding"/>
    <property type="evidence" value="ECO:0007669"/>
    <property type="project" value="InterPro"/>
</dbReference>
<evidence type="ECO:0000256" key="2">
    <source>
        <dbReference type="ARBA" id="ARBA00022723"/>
    </source>
</evidence>
<evidence type="ECO:0000256" key="5">
    <source>
        <dbReference type="RuleBase" id="RU000461"/>
    </source>
</evidence>
<name>A0AA38XXF4_9EURO</name>
<proteinExistence type="inferred from homology"/>
<keyword evidence="3 5" id="KW-0560">Oxidoreductase</keyword>
<dbReference type="Gene3D" id="1.10.630.10">
    <property type="entry name" value="Cytochrome P450"/>
    <property type="match status" value="1"/>
</dbReference>
<keyword evidence="2 5" id="KW-0479">Metal-binding</keyword>
<accession>A0AA38XXF4</accession>
<keyword evidence="5" id="KW-0503">Monooxygenase</keyword>
<evidence type="ECO:0000256" key="6">
    <source>
        <dbReference type="SAM" id="MobiDB-lite"/>
    </source>
</evidence>
<dbReference type="Proteomes" id="UP001172681">
    <property type="component" value="Unassembled WGS sequence"/>
</dbReference>
<sequence>MGQSAAEGHWGPRIETDPYFTSSPFEPTLPPVTSLEEIDVTDPELYLRGDPHATWRIMRQKAPVYWHKNAVAKGYKDQNFWCVTTYEGASQVLGDAATFSNAVGPFVDMTAVEAGIGDNIFTAEGEYHRVWRKAILHATSGRSLQRSAAAVEACIRWTAEECTDGDILDAAKMAHVITPRLIAAFFCLEGDEAAVIDQYYYWDSAKPGRKEFIYNSFENILAARRSNPKHDIYTTFTEDEDRGLLTHEQAVKYAVAMVGASFAGLKSAVHNPLLTLVHHPDQFAVLREHPEYIENGLAVEEILRWAGHSMHLARMSVKDTEILGQKIKAGEVVVSFNTSANRDETVFEDPYTLDVSRKRRRIFTFSTGPHQCLGQMPTRRTVQALLRYLVKHFKSLEKVGPLERLRTPSVLGSTISTLKIRVTRDSVSSSA</sequence>
<keyword evidence="5" id="KW-0349">Heme</keyword>
<evidence type="ECO:0000313" key="8">
    <source>
        <dbReference type="Proteomes" id="UP001172681"/>
    </source>
</evidence>
<evidence type="ECO:0008006" key="9">
    <source>
        <dbReference type="Google" id="ProtNLM"/>
    </source>
</evidence>
<dbReference type="AlphaFoldDB" id="A0AA38XXF4"/>
<dbReference type="PANTHER" id="PTHR46696:SF4">
    <property type="entry name" value="BIOTIN BIOSYNTHESIS CYTOCHROME P450"/>
    <property type="match status" value="1"/>
</dbReference>
<dbReference type="GO" id="GO:0006707">
    <property type="term" value="P:cholesterol catabolic process"/>
    <property type="evidence" value="ECO:0007669"/>
    <property type="project" value="TreeGrafter"/>
</dbReference>
<dbReference type="PRINTS" id="PR00359">
    <property type="entry name" value="BP450"/>
</dbReference>
<dbReference type="PANTHER" id="PTHR46696">
    <property type="entry name" value="P450, PUTATIVE (EUROFUNG)-RELATED"/>
    <property type="match status" value="1"/>
</dbReference>
<dbReference type="GO" id="GO:0020037">
    <property type="term" value="F:heme binding"/>
    <property type="evidence" value="ECO:0007669"/>
    <property type="project" value="InterPro"/>
</dbReference>
<dbReference type="InterPro" id="IPR017972">
    <property type="entry name" value="Cyt_P450_CS"/>
</dbReference>